<sequence>MTASRGTTNRDARGGTRDRAARRAFLLAAFGNGETAPCYRCGAELTNETITVDRIVPGRDGGRYTRDNIRPACGMCNSQTGGALARHGERAA</sequence>
<keyword evidence="2" id="KW-0255">Endonuclease</keyword>
<dbReference type="RefSeq" id="WP_184784261.1">
    <property type="nucleotide sequence ID" value="NZ_JACHMG010000001.1"/>
</dbReference>
<name>A0A840J8S9_9PSEU</name>
<dbReference type="CDD" id="cd00085">
    <property type="entry name" value="HNHc"/>
    <property type="match status" value="1"/>
</dbReference>
<feature type="domain" description="HNH nuclease" evidence="1">
    <location>
        <begin position="20"/>
        <end position="78"/>
    </location>
</feature>
<keyword evidence="3" id="KW-1185">Reference proteome</keyword>
<accession>A0A840J8S9</accession>
<dbReference type="Proteomes" id="UP000581769">
    <property type="component" value="Unassembled WGS sequence"/>
</dbReference>
<dbReference type="InterPro" id="IPR003615">
    <property type="entry name" value="HNH_nuc"/>
</dbReference>
<evidence type="ECO:0000313" key="2">
    <source>
        <dbReference type="EMBL" id="MBB4689798.1"/>
    </source>
</evidence>
<dbReference type="InterPro" id="IPR029471">
    <property type="entry name" value="HNH_5"/>
</dbReference>
<dbReference type="EMBL" id="JACHMG010000001">
    <property type="protein sequence ID" value="MBB4689798.1"/>
    <property type="molecule type" value="Genomic_DNA"/>
</dbReference>
<gene>
    <name evidence="2" type="ORF">BJY18_007283</name>
</gene>
<dbReference type="AlphaFoldDB" id="A0A840J8S9"/>
<comment type="caution">
    <text evidence="2">The sequence shown here is derived from an EMBL/GenBank/DDBJ whole genome shotgun (WGS) entry which is preliminary data.</text>
</comment>
<dbReference type="SMART" id="SM00507">
    <property type="entry name" value="HNHc"/>
    <property type="match status" value="1"/>
</dbReference>
<proteinExistence type="predicted"/>
<dbReference type="Pfam" id="PF14279">
    <property type="entry name" value="HNH_5"/>
    <property type="match status" value="1"/>
</dbReference>
<dbReference type="Gene3D" id="1.10.30.50">
    <property type="match status" value="1"/>
</dbReference>
<evidence type="ECO:0000313" key="3">
    <source>
        <dbReference type="Proteomes" id="UP000581769"/>
    </source>
</evidence>
<keyword evidence="2" id="KW-0540">Nuclease</keyword>
<evidence type="ECO:0000259" key="1">
    <source>
        <dbReference type="SMART" id="SM00507"/>
    </source>
</evidence>
<organism evidence="2 3">
    <name type="scientific">Amycolatopsis jiangsuensis</name>
    <dbReference type="NCBI Taxonomy" id="1181879"/>
    <lineage>
        <taxon>Bacteria</taxon>
        <taxon>Bacillati</taxon>
        <taxon>Actinomycetota</taxon>
        <taxon>Actinomycetes</taxon>
        <taxon>Pseudonocardiales</taxon>
        <taxon>Pseudonocardiaceae</taxon>
        <taxon>Amycolatopsis</taxon>
    </lineage>
</organism>
<protein>
    <submittedName>
        <fullName evidence="2">5-methylcytosine-specific restriction endonuclease McrA</fullName>
    </submittedName>
</protein>
<keyword evidence="2" id="KW-0378">Hydrolase</keyword>
<dbReference type="GO" id="GO:0004519">
    <property type="term" value="F:endonuclease activity"/>
    <property type="evidence" value="ECO:0007669"/>
    <property type="project" value="UniProtKB-KW"/>
</dbReference>
<reference evidence="2 3" key="1">
    <citation type="submission" date="2020-08" db="EMBL/GenBank/DDBJ databases">
        <title>Sequencing the genomes of 1000 actinobacteria strains.</title>
        <authorList>
            <person name="Klenk H.-P."/>
        </authorList>
    </citation>
    <scope>NUCLEOTIDE SEQUENCE [LARGE SCALE GENOMIC DNA]</scope>
    <source>
        <strain evidence="2 3">DSM 45859</strain>
    </source>
</reference>